<evidence type="ECO:0000313" key="2">
    <source>
        <dbReference type="EMBL" id="OGK43741.1"/>
    </source>
</evidence>
<dbReference type="InterPro" id="IPR012938">
    <property type="entry name" value="Glc/Sorbosone_DH"/>
</dbReference>
<dbReference type="InterPro" id="IPR011042">
    <property type="entry name" value="6-blade_b-propeller_TolB-like"/>
</dbReference>
<dbReference type="PANTHER" id="PTHR19328:SF13">
    <property type="entry name" value="HIPL1 PROTEIN"/>
    <property type="match status" value="1"/>
</dbReference>
<dbReference type="PANTHER" id="PTHR19328">
    <property type="entry name" value="HEDGEHOG-INTERACTING PROTEIN"/>
    <property type="match status" value="1"/>
</dbReference>
<dbReference type="Gene3D" id="2.120.10.30">
    <property type="entry name" value="TolB, C-terminal domain"/>
    <property type="match status" value="1"/>
</dbReference>
<dbReference type="EMBL" id="MGAI01000039">
    <property type="protein sequence ID" value="OGK43741.1"/>
    <property type="molecule type" value="Genomic_DNA"/>
</dbReference>
<gene>
    <name evidence="2" type="ORF">A3B40_03470</name>
</gene>
<evidence type="ECO:0000313" key="3">
    <source>
        <dbReference type="Proteomes" id="UP000178040"/>
    </source>
</evidence>
<proteinExistence type="predicted"/>
<dbReference type="Proteomes" id="UP000178040">
    <property type="component" value="Unassembled WGS sequence"/>
</dbReference>
<dbReference type="Pfam" id="PF07995">
    <property type="entry name" value="GSDH"/>
    <property type="match status" value="1"/>
</dbReference>
<name>A0A1F7IK48_9BACT</name>
<comment type="caution">
    <text evidence="2">The sequence shown here is derived from an EMBL/GenBank/DDBJ whole genome shotgun (WGS) entry which is preliminary data.</text>
</comment>
<feature type="domain" description="Glucose/Sorbosone dehydrogenase" evidence="1">
    <location>
        <begin position="59"/>
        <end position="371"/>
    </location>
</feature>
<sequence length="389" mass="42538">MKKFLLLLTAILVGVWILASRGEKKNNLITPSPQFVQKSTENQTITTEAPLTSIIAEGLDTPWAIAFLPDGGMLVTERSGKVRYIDKNGKLNPEPVAILDRVKEIGEGGLLGITLHPDLADATPGKPDFSSNSFVYFYYTYNSEFNNTFNRVVRMKLENNKLSEEEIIVDNIPGNFNHNGGRIKFGPDKNLYITTGDAQDPSRAQDKTSLAGKILRVTDAGKPVSGNPFGNLIFSYGHRNPQGIDWNKDGGLWSTEHGRSGVQSGLDELNIIEAGKNYGWPDIQGDEERAGMVTPVANSGPTNTWAPAGAALVGDSLFFGGLRGETLYEAVIKSENVTIKEHFKGEFGRIREVIKGPDGMLYISTSNKDGRGNPASEDDRIVRINPKKL</sequence>
<evidence type="ECO:0000259" key="1">
    <source>
        <dbReference type="Pfam" id="PF07995"/>
    </source>
</evidence>
<accession>A0A1F7IK48</accession>
<organism evidence="2 3">
    <name type="scientific">Candidatus Roizmanbacteria bacterium RIFCSPLOWO2_01_FULL_37_16</name>
    <dbReference type="NCBI Taxonomy" id="1802058"/>
    <lineage>
        <taxon>Bacteria</taxon>
        <taxon>Candidatus Roizmaniibacteriota</taxon>
    </lineage>
</organism>
<dbReference type="InterPro" id="IPR011041">
    <property type="entry name" value="Quinoprot_gluc/sorb_DH_b-prop"/>
</dbReference>
<protein>
    <recommendedName>
        <fullName evidence="1">Glucose/Sorbosone dehydrogenase domain-containing protein</fullName>
    </recommendedName>
</protein>
<reference evidence="2 3" key="1">
    <citation type="journal article" date="2016" name="Nat. Commun.">
        <title>Thousands of microbial genomes shed light on interconnected biogeochemical processes in an aquifer system.</title>
        <authorList>
            <person name="Anantharaman K."/>
            <person name="Brown C.T."/>
            <person name="Hug L.A."/>
            <person name="Sharon I."/>
            <person name="Castelle C.J."/>
            <person name="Probst A.J."/>
            <person name="Thomas B.C."/>
            <person name="Singh A."/>
            <person name="Wilkins M.J."/>
            <person name="Karaoz U."/>
            <person name="Brodie E.L."/>
            <person name="Williams K.H."/>
            <person name="Hubbard S.S."/>
            <person name="Banfield J.F."/>
        </authorList>
    </citation>
    <scope>NUCLEOTIDE SEQUENCE [LARGE SCALE GENOMIC DNA]</scope>
</reference>
<dbReference type="SUPFAM" id="SSF50952">
    <property type="entry name" value="Soluble quinoprotein glucose dehydrogenase"/>
    <property type="match status" value="1"/>
</dbReference>
<dbReference type="AlphaFoldDB" id="A0A1F7IK48"/>